<organism evidence="1 2">
    <name type="scientific">Thelonectria olida</name>
    <dbReference type="NCBI Taxonomy" id="1576542"/>
    <lineage>
        <taxon>Eukaryota</taxon>
        <taxon>Fungi</taxon>
        <taxon>Dikarya</taxon>
        <taxon>Ascomycota</taxon>
        <taxon>Pezizomycotina</taxon>
        <taxon>Sordariomycetes</taxon>
        <taxon>Hypocreomycetidae</taxon>
        <taxon>Hypocreales</taxon>
        <taxon>Nectriaceae</taxon>
        <taxon>Thelonectria</taxon>
    </lineage>
</organism>
<evidence type="ECO:0000313" key="2">
    <source>
        <dbReference type="Proteomes" id="UP000777438"/>
    </source>
</evidence>
<dbReference type="EMBL" id="JAGPYM010000033">
    <property type="protein sequence ID" value="KAH6876720.1"/>
    <property type="molecule type" value="Genomic_DNA"/>
</dbReference>
<gene>
    <name evidence="1" type="ORF">B0T10DRAFT_414161</name>
</gene>
<feature type="non-terminal residue" evidence="1">
    <location>
        <position position="1"/>
    </location>
</feature>
<comment type="caution">
    <text evidence="1">The sequence shown here is derived from an EMBL/GenBank/DDBJ whole genome shotgun (WGS) entry which is preliminary data.</text>
</comment>
<dbReference type="OrthoDB" id="2847781at2759"/>
<protein>
    <submittedName>
        <fullName evidence="1">Uncharacterized protein</fullName>
    </submittedName>
</protein>
<accession>A0A9P9AJ59</accession>
<keyword evidence="2" id="KW-1185">Reference proteome</keyword>
<name>A0A9P9AJ59_9HYPO</name>
<reference evidence="1 2" key="1">
    <citation type="journal article" date="2021" name="Nat. Commun.">
        <title>Genetic determinants of endophytism in the Arabidopsis root mycobiome.</title>
        <authorList>
            <person name="Mesny F."/>
            <person name="Miyauchi S."/>
            <person name="Thiergart T."/>
            <person name="Pickel B."/>
            <person name="Atanasova L."/>
            <person name="Karlsson M."/>
            <person name="Huettel B."/>
            <person name="Barry K.W."/>
            <person name="Haridas S."/>
            <person name="Chen C."/>
            <person name="Bauer D."/>
            <person name="Andreopoulos W."/>
            <person name="Pangilinan J."/>
            <person name="LaButti K."/>
            <person name="Riley R."/>
            <person name="Lipzen A."/>
            <person name="Clum A."/>
            <person name="Drula E."/>
            <person name="Henrissat B."/>
            <person name="Kohler A."/>
            <person name="Grigoriev I.V."/>
            <person name="Martin F.M."/>
            <person name="Hacquard S."/>
        </authorList>
    </citation>
    <scope>NUCLEOTIDE SEQUENCE [LARGE SCALE GENOMIC DNA]</scope>
    <source>
        <strain evidence="1 2">MPI-CAGE-CH-0241</strain>
    </source>
</reference>
<dbReference type="Proteomes" id="UP000777438">
    <property type="component" value="Unassembled WGS sequence"/>
</dbReference>
<evidence type="ECO:0000313" key="1">
    <source>
        <dbReference type="EMBL" id="KAH6876720.1"/>
    </source>
</evidence>
<sequence>MRLSFTETEEVVKWQTAFWALVPLAIGAMLQPCGRVLDLPTKYSFWLRCSPILCIADSVQWIGLLFRFRNEHTVMLPQSTVEVRESDDNSELDLRQTKAENGTIMRWTLLCLSGIPCQTIKLVAMKGIPWTKTWALMYFLSIVVGEIQYL</sequence>
<dbReference type="AlphaFoldDB" id="A0A9P9AJ59"/>
<proteinExistence type="predicted"/>